<dbReference type="HOGENOM" id="CLU_614541_0_0_1"/>
<evidence type="ECO:0000256" key="4">
    <source>
        <dbReference type="PROSITE-ProRule" id="PRU00091"/>
    </source>
</evidence>
<evidence type="ECO:0000259" key="5">
    <source>
        <dbReference type="PROSITE" id="PS50178"/>
    </source>
</evidence>
<protein>
    <submittedName>
        <fullName evidence="6">Uncharacterized protein AlNc14C90G5655</fullName>
    </submittedName>
</protein>
<name>F0WGC4_9STRA</name>
<dbReference type="GO" id="GO:0008270">
    <property type="term" value="F:zinc ion binding"/>
    <property type="evidence" value="ECO:0007669"/>
    <property type="project" value="UniProtKB-KW"/>
</dbReference>
<accession>F0WGC4</accession>
<dbReference type="InterPro" id="IPR011011">
    <property type="entry name" value="Znf_FYVE_PHD"/>
</dbReference>
<keyword evidence="3" id="KW-0862">Zinc</keyword>
<keyword evidence="2 4" id="KW-0863">Zinc-finger</keyword>
<dbReference type="SUPFAM" id="SSF57903">
    <property type="entry name" value="FYVE/PHD zinc finger"/>
    <property type="match status" value="1"/>
</dbReference>
<reference evidence="6" key="1">
    <citation type="journal article" date="2011" name="PLoS Biol.">
        <title>Gene gain and loss during evolution of obligate parasitism in the white rust pathogen of Arabidopsis thaliana.</title>
        <authorList>
            <person name="Kemen E."/>
            <person name="Gardiner A."/>
            <person name="Schultz-Larsen T."/>
            <person name="Kemen A.C."/>
            <person name="Balmuth A.L."/>
            <person name="Robert-Seilaniantz A."/>
            <person name="Bailey K."/>
            <person name="Holub E."/>
            <person name="Studholme D.J."/>
            <person name="Maclean D."/>
            <person name="Jones J.D."/>
        </authorList>
    </citation>
    <scope>NUCLEOTIDE SEQUENCE</scope>
</reference>
<dbReference type="PROSITE" id="PS50178">
    <property type="entry name" value="ZF_FYVE"/>
    <property type="match status" value="1"/>
</dbReference>
<feature type="domain" description="FYVE-type" evidence="5">
    <location>
        <begin position="283"/>
        <end position="363"/>
    </location>
</feature>
<dbReference type="AlphaFoldDB" id="F0WGC4"/>
<evidence type="ECO:0000256" key="3">
    <source>
        <dbReference type="ARBA" id="ARBA00022833"/>
    </source>
</evidence>
<dbReference type="PANTHER" id="PTHR13510:SF44">
    <property type="entry name" value="RABENOSYN-5"/>
    <property type="match status" value="1"/>
</dbReference>
<dbReference type="Gene3D" id="3.30.40.10">
    <property type="entry name" value="Zinc/RING finger domain, C3HC4 (zinc finger)"/>
    <property type="match status" value="1"/>
</dbReference>
<dbReference type="EMBL" id="FR824135">
    <property type="protein sequence ID" value="CCA20284.1"/>
    <property type="molecule type" value="Genomic_DNA"/>
</dbReference>
<dbReference type="Gene3D" id="3.30.530.20">
    <property type="match status" value="1"/>
</dbReference>
<gene>
    <name evidence="6" type="primary">AlNc14C90G5655</name>
    <name evidence="6" type="ORF">ALNC14_064270</name>
</gene>
<evidence type="ECO:0000256" key="2">
    <source>
        <dbReference type="ARBA" id="ARBA00022771"/>
    </source>
</evidence>
<dbReference type="InterPro" id="IPR013083">
    <property type="entry name" value="Znf_RING/FYVE/PHD"/>
</dbReference>
<dbReference type="InterPro" id="IPR017455">
    <property type="entry name" value="Znf_FYVE-rel"/>
</dbReference>
<organism evidence="6">
    <name type="scientific">Albugo laibachii Nc14</name>
    <dbReference type="NCBI Taxonomy" id="890382"/>
    <lineage>
        <taxon>Eukaryota</taxon>
        <taxon>Sar</taxon>
        <taxon>Stramenopiles</taxon>
        <taxon>Oomycota</taxon>
        <taxon>Peronosporomycetes</taxon>
        <taxon>Albuginales</taxon>
        <taxon>Albuginaceae</taxon>
        <taxon>Albugo</taxon>
    </lineage>
</organism>
<reference evidence="6" key="2">
    <citation type="submission" date="2011-02" db="EMBL/GenBank/DDBJ databases">
        <authorList>
            <person name="MacLean D."/>
        </authorList>
    </citation>
    <scope>NUCLEOTIDE SEQUENCE</scope>
</reference>
<evidence type="ECO:0000256" key="1">
    <source>
        <dbReference type="ARBA" id="ARBA00022723"/>
    </source>
</evidence>
<proteinExistence type="predicted"/>
<dbReference type="InterPro" id="IPR052727">
    <property type="entry name" value="Rab4/Rab5_effector"/>
</dbReference>
<dbReference type="PANTHER" id="PTHR13510">
    <property type="entry name" value="FYVE-FINGER-CONTAINING RAB5 EFFECTOR PROTEIN RABENOSYN-5-RELATED"/>
    <property type="match status" value="1"/>
</dbReference>
<sequence>MLHKQPVGKSQTFPLPDNHFPKVDLNEQLLDAFHKEVTATLHQTLQFWQQYCIEKSQYFVHHAPWKVCAKVNNLRCYKRSHSAQSTNLYHLIGQIDGWYRDVMQFFHTESREEFIGVQKILNTSLKDAAILKNIIDAESPDVDGSIVYMGIRWALYESFATRLRVDACVLECIGFSIDGAGGEFGYRIIIPVQIPECPVFTHTRHKVLRMCTKSVELFMPSVSGSHNKTNVFAMVQSDQETDGIPRFHQRRYLKNLDRIAEHWAGLQLSKRKVVNKLDVARISRCNSSCSNCRRTFKQAVSSPHVCGLCGEILCRSCIVLRAVAVRGSKYTSDTKPLVKLQSLWRNLFVSKVKLCRSCVETLRKDRLSALGTPVPYISFLSDFQARSSMDTMSFYKEDCEFTIPALPLPESPVAIDDISKFDCTSASCLTQPESEGEEEMENHSNK</sequence>
<keyword evidence="1" id="KW-0479">Metal-binding</keyword>
<evidence type="ECO:0000313" key="6">
    <source>
        <dbReference type="EMBL" id="CCA20284.1"/>
    </source>
</evidence>
<dbReference type="InterPro" id="IPR023393">
    <property type="entry name" value="START-like_dom_sf"/>
</dbReference>